<reference evidence="1 2" key="1">
    <citation type="journal article" date="2024" name="IMA Fungus">
        <title>IMA Genome - F19 : A genome assembly and annotation guide to empower mycologists, including annotated draft genome sequences of Ceratocystis pirilliformis, Diaporthe australafricana, Fusarium ophioides, Paecilomyces lecythidis, and Sporothrix stenoceras.</title>
        <authorList>
            <person name="Aylward J."/>
            <person name="Wilson A.M."/>
            <person name="Visagie C.M."/>
            <person name="Spraker J."/>
            <person name="Barnes I."/>
            <person name="Buitendag C."/>
            <person name="Ceriani C."/>
            <person name="Del Mar Angel L."/>
            <person name="du Plessis D."/>
            <person name="Fuchs T."/>
            <person name="Gasser K."/>
            <person name="Kramer D."/>
            <person name="Li W."/>
            <person name="Munsamy K."/>
            <person name="Piso A."/>
            <person name="Price J.L."/>
            <person name="Sonnekus B."/>
            <person name="Thomas C."/>
            <person name="van der Nest A."/>
            <person name="van Dijk A."/>
            <person name="van Heerden A."/>
            <person name="van Vuuren N."/>
            <person name="Yilmaz N."/>
            <person name="Duong T.A."/>
            <person name="van der Merwe N.A."/>
            <person name="Wingfield M.J."/>
            <person name="Wingfield B.D."/>
        </authorList>
    </citation>
    <scope>NUCLEOTIDE SEQUENCE [LARGE SCALE GENOMIC DNA]</scope>
    <source>
        <strain evidence="1 2">CMW 18167</strain>
    </source>
</reference>
<evidence type="ECO:0000313" key="1">
    <source>
        <dbReference type="EMBL" id="KAL1884490.1"/>
    </source>
</evidence>
<dbReference type="InterPro" id="IPR040442">
    <property type="entry name" value="Pyrv_kinase-like_dom_sf"/>
</dbReference>
<dbReference type="InterPro" id="IPR039556">
    <property type="entry name" value="ICL/PEPM"/>
</dbReference>
<dbReference type="PANTHER" id="PTHR42905:SF13">
    <property type="entry name" value="CARBOXYVINYL-CARBOXYPHOSPHONATE PHOSPHORYLMUTASE-RELATED"/>
    <property type="match status" value="1"/>
</dbReference>
<comment type="caution">
    <text evidence="1">The sequence shown here is derived from an EMBL/GenBank/DDBJ whole genome shotgun (WGS) entry which is preliminary data.</text>
</comment>
<protein>
    <recommendedName>
        <fullName evidence="3">Carboxyvinyl-carboxyphosphonate phosphorylmutase</fullName>
    </recommendedName>
</protein>
<dbReference type="EMBL" id="JAVDPF010000004">
    <property type="protein sequence ID" value="KAL1884490.1"/>
    <property type="molecule type" value="Genomic_DNA"/>
</dbReference>
<dbReference type="Gene3D" id="3.20.20.60">
    <property type="entry name" value="Phosphoenolpyruvate-binding domains"/>
    <property type="match status" value="1"/>
</dbReference>
<dbReference type="PANTHER" id="PTHR42905">
    <property type="entry name" value="PHOSPHOENOLPYRUVATE CARBOXYLASE"/>
    <property type="match status" value="1"/>
</dbReference>
<evidence type="ECO:0000313" key="2">
    <source>
        <dbReference type="Proteomes" id="UP001583193"/>
    </source>
</evidence>
<dbReference type="Pfam" id="PF13714">
    <property type="entry name" value="PEP_mutase"/>
    <property type="match status" value="1"/>
</dbReference>
<proteinExistence type="predicted"/>
<dbReference type="SUPFAM" id="SSF51621">
    <property type="entry name" value="Phosphoenolpyruvate/pyruvate domain"/>
    <property type="match status" value="1"/>
</dbReference>
<evidence type="ECO:0008006" key="3">
    <source>
        <dbReference type="Google" id="ProtNLM"/>
    </source>
</evidence>
<dbReference type="Proteomes" id="UP001583193">
    <property type="component" value="Unassembled WGS sequence"/>
</dbReference>
<keyword evidence="2" id="KW-1185">Reference proteome</keyword>
<name>A0ABR3Y948_9EURO</name>
<sequence>MASETRNKTATPYPFKFDSLDATDYGSDHGNPRDVIVPLKNVRGKIPSIQASKLRSMMLEAHSDPTKIVAHICSYDGLSSRLVEEAGFPIIFLAGYAVASAYGLPDTGYIARQEMCDKIQEAVLQTTIPVMADGDTGYGSPMNVRRTVESFAAAGAAGIMIEDQTWPKRCGHTKGKSVVSREEAYARVRAACDARNEGQDIFVLARTDALILGWDEAMTRAKEFKRLGVDAVFVEALPDREAMKKCVIEIGIPTFANIIEGGKTENLSAKDLAELGFCSVAYPWTLVAAKLKSIRETLENLKRSMTVGPPPMILSYSEVCEGVGFNKYWDLEERYKY</sequence>
<dbReference type="CDD" id="cd00377">
    <property type="entry name" value="ICL_PEPM"/>
    <property type="match status" value="1"/>
</dbReference>
<accession>A0ABR3Y948</accession>
<gene>
    <name evidence="1" type="ORF">Plec18167_002080</name>
</gene>
<organism evidence="1 2">
    <name type="scientific">Paecilomyces lecythidis</name>
    <dbReference type="NCBI Taxonomy" id="3004212"/>
    <lineage>
        <taxon>Eukaryota</taxon>
        <taxon>Fungi</taxon>
        <taxon>Dikarya</taxon>
        <taxon>Ascomycota</taxon>
        <taxon>Pezizomycotina</taxon>
        <taxon>Eurotiomycetes</taxon>
        <taxon>Eurotiomycetidae</taxon>
        <taxon>Eurotiales</taxon>
        <taxon>Thermoascaceae</taxon>
        <taxon>Paecilomyces</taxon>
    </lineage>
</organism>
<dbReference type="InterPro" id="IPR015813">
    <property type="entry name" value="Pyrv/PenolPyrv_kinase-like_dom"/>
</dbReference>